<dbReference type="OrthoDB" id="9807125at2"/>
<evidence type="ECO:0000313" key="5">
    <source>
        <dbReference type="Proteomes" id="UP000032160"/>
    </source>
</evidence>
<dbReference type="PATRIC" id="fig|1458461.3.peg.161"/>
<dbReference type="STRING" id="1458461.BN1012_Phect161"/>
<dbReference type="AlphaFoldDB" id="X5MK98"/>
<dbReference type="GO" id="GO:0003938">
    <property type="term" value="F:IMP dehydrogenase activity"/>
    <property type="evidence" value="ECO:0007669"/>
    <property type="project" value="UniProtKB-EC"/>
</dbReference>
<feature type="domain" description="CBS" evidence="3">
    <location>
        <begin position="76"/>
        <end position="131"/>
    </location>
</feature>
<dbReference type="EMBL" id="HG966617">
    <property type="protein sequence ID" value="CDO58375.1"/>
    <property type="molecule type" value="Genomic_DNA"/>
</dbReference>
<dbReference type="CDD" id="cd04623">
    <property type="entry name" value="CBS_pair_bac_euk"/>
    <property type="match status" value="1"/>
</dbReference>
<dbReference type="PROSITE" id="PS51371">
    <property type="entry name" value="CBS"/>
    <property type="match status" value="2"/>
</dbReference>
<evidence type="ECO:0000256" key="1">
    <source>
        <dbReference type="ARBA" id="ARBA00023122"/>
    </source>
</evidence>
<dbReference type="InterPro" id="IPR044725">
    <property type="entry name" value="CBSX3_CBS_dom"/>
</dbReference>
<dbReference type="KEGG" id="pect:BN1012_Phect161"/>
<organism evidence="4 5">
    <name type="scientific">Candidatus Phaeomarinibacter ectocarpi</name>
    <dbReference type="NCBI Taxonomy" id="1458461"/>
    <lineage>
        <taxon>Bacteria</taxon>
        <taxon>Pseudomonadati</taxon>
        <taxon>Pseudomonadota</taxon>
        <taxon>Alphaproteobacteria</taxon>
        <taxon>Hyphomicrobiales</taxon>
        <taxon>Parvibaculaceae</taxon>
        <taxon>Candidatus Phaeomarinibacter</taxon>
    </lineage>
</organism>
<dbReference type="PANTHER" id="PTHR43080">
    <property type="entry name" value="CBS DOMAIN-CONTAINING PROTEIN CBSX3, MITOCHONDRIAL"/>
    <property type="match status" value="1"/>
</dbReference>
<evidence type="ECO:0000313" key="4">
    <source>
        <dbReference type="EMBL" id="CDO58375.1"/>
    </source>
</evidence>
<dbReference type="InterPro" id="IPR051257">
    <property type="entry name" value="Diverse_CBS-Domain"/>
</dbReference>
<keyword evidence="1 2" id="KW-0129">CBS domain</keyword>
<dbReference type="HOGENOM" id="CLU_040681_3_2_5"/>
<keyword evidence="5" id="KW-1185">Reference proteome</keyword>
<dbReference type="InterPro" id="IPR046342">
    <property type="entry name" value="CBS_dom_sf"/>
</dbReference>
<evidence type="ECO:0000256" key="2">
    <source>
        <dbReference type="PROSITE-ProRule" id="PRU00703"/>
    </source>
</evidence>
<dbReference type="SUPFAM" id="SSF54631">
    <property type="entry name" value="CBS-domain pair"/>
    <property type="match status" value="1"/>
</dbReference>
<dbReference type="InterPro" id="IPR000644">
    <property type="entry name" value="CBS_dom"/>
</dbReference>
<feature type="domain" description="CBS" evidence="3">
    <location>
        <begin position="10"/>
        <end position="68"/>
    </location>
</feature>
<dbReference type="EC" id="1.1.1.205" evidence="4"/>
<name>X5MK98_9HYPH</name>
<dbReference type="SMART" id="SM00116">
    <property type="entry name" value="CBS"/>
    <property type="match status" value="2"/>
</dbReference>
<dbReference type="PANTHER" id="PTHR43080:SF2">
    <property type="entry name" value="CBS DOMAIN-CONTAINING PROTEIN"/>
    <property type="match status" value="1"/>
</dbReference>
<dbReference type="Gene3D" id="3.10.580.10">
    <property type="entry name" value="CBS-domain"/>
    <property type="match status" value="1"/>
</dbReference>
<dbReference type="RefSeq" id="WP_043950852.1">
    <property type="nucleotide sequence ID" value="NZ_HG966617.1"/>
</dbReference>
<gene>
    <name evidence="4" type="ORF">BN1012_Phect161</name>
</gene>
<evidence type="ECO:0000259" key="3">
    <source>
        <dbReference type="PROSITE" id="PS51371"/>
    </source>
</evidence>
<dbReference type="Pfam" id="PF00571">
    <property type="entry name" value="CBS"/>
    <property type="match status" value="2"/>
</dbReference>
<dbReference type="Proteomes" id="UP000032160">
    <property type="component" value="Chromosome I"/>
</dbReference>
<keyword evidence="4" id="KW-0560">Oxidoreductase</keyword>
<protein>
    <submittedName>
        <fullName evidence="4">Inosine-5'-monophosphate dehydrogenase</fullName>
        <ecNumber evidence="4">1.1.1.205</ecNumber>
    </submittedName>
</protein>
<accession>X5MK98</accession>
<proteinExistence type="predicted"/>
<sequence length="143" mass="15333">MTVSSILKDKGRDVATITPEATLQDAVNMLAAKRIGAIVVTDFAQRVAGILSERDIVRATSSSGCDALKEPVSAHMTREVVTCSLQDSTERLMEMMTAGRMRHLPVTEDGKLTGIISIGDVVKRRIADAELEAESLKAYIASG</sequence>
<reference evidence="4 5" key="1">
    <citation type="journal article" date="2014" name="Front. Genet.">
        <title>Genome and metabolic network of "Candidatus Phaeomarinobacter ectocarpi" Ec32, a new candidate genus of Alphaproteobacteria frequently associated with brown algae.</title>
        <authorList>
            <person name="Dittami S.M."/>
            <person name="Barbeyron T."/>
            <person name="Boyen C."/>
            <person name="Cambefort J."/>
            <person name="Collet G."/>
            <person name="Delage L."/>
            <person name="Gobet A."/>
            <person name="Groisillier A."/>
            <person name="Leblanc C."/>
            <person name="Michel G."/>
            <person name="Scornet D."/>
            <person name="Siegel A."/>
            <person name="Tapia J.E."/>
            <person name="Tonon T."/>
        </authorList>
    </citation>
    <scope>NUCLEOTIDE SEQUENCE [LARGE SCALE GENOMIC DNA]</scope>
    <source>
        <strain evidence="4 5">Ec32</strain>
    </source>
</reference>